<proteinExistence type="predicted"/>
<protein>
    <submittedName>
        <fullName evidence="1">Uncharacterized protein</fullName>
    </submittedName>
</protein>
<sequence>MPGFYVMREDTSPLIPVTFFSKTMSQAFMAFLWKWMT</sequence>
<dbReference type="Proteomes" id="UP000003604">
    <property type="component" value="Unassembled WGS sequence"/>
</dbReference>
<gene>
    <name evidence="1" type="ORF">VHA_002400</name>
</gene>
<organism evidence="1 2">
    <name type="scientific">Grimontia hollisae CIP 101886</name>
    <dbReference type="NCBI Taxonomy" id="675812"/>
    <lineage>
        <taxon>Bacteria</taxon>
        <taxon>Pseudomonadati</taxon>
        <taxon>Pseudomonadota</taxon>
        <taxon>Gammaproteobacteria</taxon>
        <taxon>Vibrionales</taxon>
        <taxon>Vibrionaceae</taxon>
        <taxon>Grimontia</taxon>
    </lineage>
</organism>
<evidence type="ECO:0000313" key="2">
    <source>
        <dbReference type="Proteomes" id="UP000003604"/>
    </source>
</evidence>
<comment type="caution">
    <text evidence="1">The sequence shown here is derived from an EMBL/GenBank/DDBJ whole genome shotgun (WGS) entry which is preliminary data.</text>
</comment>
<accession>D0I963</accession>
<dbReference type="EMBL" id="ADAQ01000012">
    <property type="protein sequence ID" value="EEY71978.1"/>
    <property type="molecule type" value="Genomic_DNA"/>
</dbReference>
<keyword evidence="2" id="KW-1185">Reference proteome</keyword>
<reference evidence="1 2" key="1">
    <citation type="submission" date="2009-10" db="EMBL/GenBank/DDBJ databases">
        <authorList>
            <consortium name="Los Alamos National Laboratory (LANL)"/>
            <consortium name="National Microbial Pathogen Data Resource (NMPDR)"/>
            <person name="Saunders E.H."/>
            <person name="Munk A.C."/>
            <person name="Tapia R."/>
            <person name="Green L."/>
            <person name="Rogers Y."/>
            <person name="Detter J.C."/>
            <person name="Bruce D."/>
            <person name="Brettin T.S."/>
            <person name="Colwell R.R."/>
            <person name="Huq A."/>
            <person name="Grim C.J."/>
            <person name="Hasan N.A."/>
            <person name="Bartels D."/>
            <person name="Vonstein V."/>
        </authorList>
    </citation>
    <scope>NUCLEOTIDE SEQUENCE [LARGE SCALE GENOMIC DNA]</scope>
    <source>
        <strain evidence="1 2">CIP 101886</strain>
    </source>
</reference>
<dbReference type="AlphaFoldDB" id="D0I963"/>
<name>D0I963_GRIHO</name>
<evidence type="ECO:0000313" key="1">
    <source>
        <dbReference type="EMBL" id="EEY71978.1"/>
    </source>
</evidence>